<evidence type="ECO:0000259" key="4">
    <source>
        <dbReference type="PROSITE" id="PS50287"/>
    </source>
</evidence>
<evidence type="ECO:0000256" key="1">
    <source>
        <dbReference type="ARBA" id="ARBA00023157"/>
    </source>
</evidence>
<name>A0A8C5I6S1_GOUWI</name>
<keyword evidence="1 2" id="KW-1015">Disulfide bond</keyword>
<dbReference type="GO" id="GO:0016020">
    <property type="term" value="C:membrane"/>
    <property type="evidence" value="ECO:0007669"/>
    <property type="project" value="InterPro"/>
</dbReference>
<feature type="disulfide bond" evidence="2">
    <location>
        <begin position="220"/>
        <end position="230"/>
    </location>
</feature>
<dbReference type="AlphaFoldDB" id="A0A8C5I6S1"/>
<reference evidence="5" key="1">
    <citation type="submission" date="2020-06" db="EMBL/GenBank/DDBJ databases">
        <authorList>
            <consortium name="Wellcome Sanger Institute Data Sharing"/>
        </authorList>
    </citation>
    <scope>NUCLEOTIDE SEQUENCE [LARGE SCALE GENOMIC DNA]</scope>
</reference>
<comment type="caution">
    <text evidence="2">Lacks conserved residue(s) required for the propagation of feature annotation.</text>
</comment>
<sequence>MDTSVDHRDRVSYTHTNPLFDTMNSNTDLCSFQPDDLKPARRKRPICIYIITVYLVFLTALSFYLLYKVLSLETSLTDPQSAKSVSKLQSQDGVKFEKFIHNNSEETKSLKSHVWALQKQVTSMCGDESELGRLRVDVNQLNSSSSNLLSQLNSISLKTGLRLHFFNLASTFSHPDPRECNVNFIALSVLICKMLGYQLASTTFTAAPGSGSIWLDELRCSGAERDIFDCPSNAVGVHNCNHDEDAGVQCA</sequence>
<proteinExistence type="predicted"/>
<dbReference type="InterPro" id="IPR036772">
    <property type="entry name" value="SRCR-like_dom_sf"/>
</dbReference>
<reference evidence="5" key="3">
    <citation type="submission" date="2025-09" db="UniProtKB">
        <authorList>
            <consortium name="Ensembl"/>
        </authorList>
    </citation>
    <scope>IDENTIFICATION</scope>
</reference>
<reference evidence="5" key="2">
    <citation type="submission" date="2025-08" db="UniProtKB">
        <authorList>
            <consortium name="Ensembl"/>
        </authorList>
    </citation>
    <scope>IDENTIFICATION</scope>
</reference>
<dbReference type="InterPro" id="IPR001190">
    <property type="entry name" value="SRCR"/>
</dbReference>
<dbReference type="Pfam" id="PF00530">
    <property type="entry name" value="SRCR"/>
    <property type="match status" value="1"/>
</dbReference>
<keyword evidence="3" id="KW-0472">Membrane</keyword>
<dbReference type="PANTHER" id="PTHR48071">
    <property type="entry name" value="SRCR DOMAIN-CONTAINING PROTEIN"/>
    <property type="match status" value="1"/>
</dbReference>
<dbReference type="PRINTS" id="PR00258">
    <property type="entry name" value="SPERACTRCPTR"/>
</dbReference>
<protein>
    <recommendedName>
        <fullName evidence="4">SRCR domain-containing protein</fullName>
    </recommendedName>
</protein>
<organism evidence="5 6">
    <name type="scientific">Gouania willdenowi</name>
    <name type="common">Blunt-snouted clingfish</name>
    <name type="synonym">Lepadogaster willdenowi</name>
    <dbReference type="NCBI Taxonomy" id="441366"/>
    <lineage>
        <taxon>Eukaryota</taxon>
        <taxon>Metazoa</taxon>
        <taxon>Chordata</taxon>
        <taxon>Craniata</taxon>
        <taxon>Vertebrata</taxon>
        <taxon>Euteleostomi</taxon>
        <taxon>Actinopterygii</taxon>
        <taxon>Neopterygii</taxon>
        <taxon>Teleostei</taxon>
        <taxon>Neoteleostei</taxon>
        <taxon>Acanthomorphata</taxon>
        <taxon>Ovalentaria</taxon>
        <taxon>Blenniimorphae</taxon>
        <taxon>Blenniiformes</taxon>
        <taxon>Gobiesocoidei</taxon>
        <taxon>Gobiesocidae</taxon>
        <taxon>Gobiesocinae</taxon>
        <taxon>Gouania</taxon>
    </lineage>
</organism>
<dbReference type="PANTHER" id="PTHR48071:SF18">
    <property type="entry name" value="DELETED IN MALIGNANT BRAIN TUMORS 1 PROTEIN-RELATED"/>
    <property type="match status" value="1"/>
</dbReference>
<evidence type="ECO:0000313" key="5">
    <source>
        <dbReference type="Ensembl" id="ENSGWIP00000054943.1"/>
    </source>
</evidence>
<evidence type="ECO:0000256" key="3">
    <source>
        <dbReference type="SAM" id="Phobius"/>
    </source>
</evidence>
<accession>A0A8C5I6S1</accession>
<dbReference type="Ensembl" id="ENSGWIT00000059183.1">
    <property type="protein sequence ID" value="ENSGWIP00000054943.1"/>
    <property type="gene ID" value="ENSGWIG00000026204.1"/>
</dbReference>
<dbReference type="Proteomes" id="UP000694680">
    <property type="component" value="Chromosome 21"/>
</dbReference>
<evidence type="ECO:0000313" key="6">
    <source>
        <dbReference type="Proteomes" id="UP000694680"/>
    </source>
</evidence>
<evidence type="ECO:0000256" key="2">
    <source>
        <dbReference type="PROSITE-ProRule" id="PRU00196"/>
    </source>
</evidence>
<dbReference type="PROSITE" id="PS50287">
    <property type="entry name" value="SRCR_2"/>
    <property type="match status" value="1"/>
</dbReference>
<feature type="domain" description="SRCR" evidence="4">
    <location>
        <begin position="190"/>
        <end position="251"/>
    </location>
</feature>
<dbReference type="SUPFAM" id="SSF56487">
    <property type="entry name" value="SRCR-like"/>
    <property type="match status" value="1"/>
</dbReference>
<keyword evidence="3" id="KW-0812">Transmembrane</keyword>
<keyword evidence="3" id="KW-1133">Transmembrane helix</keyword>
<keyword evidence="6" id="KW-1185">Reference proteome</keyword>
<dbReference type="Gene3D" id="3.10.250.10">
    <property type="entry name" value="SRCR-like domain"/>
    <property type="match status" value="1"/>
</dbReference>
<dbReference type="SMART" id="SM00202">
    <property type="entry name" value="SR"/>
    <property type="match status" value="1"/>
</dbReference>
<gene>
    <name evidence="5" type="primary">marco</name>
</gene>
<feature type="transmembrane region" description="Helical" evidence="3">
    <location>
        <begin position="46"/>
        <end position="67"/>
    </location>
</feature>